<proteinExistence type="predicted"/>
<dbReference type="AlphaFoldDB" id="A0A4Y2NN53"/>
<name>A0A4Y2NN53_ARAVE</name>
<feature type="non-terminal residue" evidence="1">
    <location>
        <position position="1"/>
    </location>
</feature>
<dbReference type="Proteomes" id="UP000499080">
    <property type="component" value="Unassembled WGS sequence"/>
</dbReference>
<accession>A0A4Y2NN53</accession>
<evidence type="ECO:0000313" key="1">
    <source>
        <dbReference type="EMBL" id="GBN39166.1"/>
    </source>
</evidence>
<comment type="caution">
    <text evidence="1">The sequence shown here is derived from an EMBL/GenBank/DDBJ whole genome shotgun (WGS) entry which is preliminary data.</text>
</comment>
<gene>
    <name evidence="1" type="ORF">AVEN_176836_1</name>
</gene>
<evidence type="ECO:0000313" key="2">
    <source>
        <dbReference type="Proteomes" id="UP000499080"/>
    </source>
</evidence>
<dbReference type="EMBL" id="BGPR01128238">
    <property type="protein sequence ID" value="GBN39166.1"/>
    <property type="molecule type" value="Genomic_DNA"/>
</dbReference>
<organism evidence="1 2">
    <name type="scientific">Araneus ventricosus</name>
    <name type="common">Orbweaver spider</name>
    <name type="synonym">Epeira ventricosa</name>
    <dbReference type="NCBI Taxonomy" id="182803"/>
    <lineage>
        <taxon>Eukaryota</taxon>
        <taxon>Metazoa</taxon>
        <taxon>Ecdysozoa</taxon>
        <taxon>Arthropoda</taxon>
        <taxon>Chelicerata</taxon>
        <taxon>Arachnida</taxon>
        <taxon>Araneae</taxon>
        <taxon>Araneomorphae</taxon>
        <taxon>Entelegynae</taxon>
        <taxon>Araneoidea</taxon>
        <taxon>Araneidae</taxon>
        <taxon>Araneus</taxon>
    </lineage>
</organism>
<keyword evidence="2" id="KW-1185">Reference proteome</keyword>
<protein>
    <submittedName>
        <fullName evidence="1">Uncharacterized protein</fullName>
    </submittedName>
</protein>
<reference evidence="1 2" key="1">
    <citation type="journal article" date="2019" name="Sci. Rep.">
        <title>Orb-weaving spider Araneus ventricosus genome elucidates the spidroin gene catalogue.</title>
        <authorList>
            <person name="Kono N."/>
            <person name="Nakamura H."/>
            <person name="Ohtoshi R."/>
            <person name="Moran D.A.P."/>
            <person name="Shinohara A."/>
            <person name="Yoshida Y."/>
            <person name="Fujiwara M."/>
            <person name="Mori M."/>
            <person name="Tomita M."/>
            <person name="Arakawa K."/>
        </authorList>
    </citation>
    <scope>NUCLEOTIDE SEQUENCE [LARGE SCALE GENOMIC DNA]</scope>
</reference>
<sequence>LLKMDKWFKSGTLKRPASRIEIRTTELAAMEIPVDQQDEMKCKGRPIGLFS</sequence>